<dbReference type="eggNOG" id="COG4122">
    <property type="taxonomic scope" value="Bacteria"/>
</dbReference>
<keyword evidence="1" id="KW-0175">Coiled coil</keyword>
<keyword evidence="2" id="KW-0808">Transferase</keyword>
<dbReference type="GO" id="GO:0008168">
    <property type="term" value="F:methyltransferase activity"/>
    <property type="evidence" value="ECO:0007669"/>
    <property type="project" value="UniProtKB-KW"/>
</dbReference>
<sequence length="241" mass="27352">MSEAIVGGVMGGISVESLSELYVKYENDLRAVRDAQREFLRQRGKTMKAQLDDYEAEITYLLVREHRPDKLVEIGTFYGWSTMWLLSALRDNGKGHLYSFDIVDNVVRNVPAELAADRWTFTKGDVREHLSKVPSDTDYLFIDADHGARFARWYVDNLFPAVPNGIPTQVHDVFHGRRPKPLSEGSVVIKWLAEKNVPYFTPSAAKAPEVIEALAAVKRDLNLAEPVRDSRDNPMIFFTLP</sequence>
<name>G8X2E1_STREN</name>
<dbReference type="Gene3D" id="3.40.50.150">
    <property type="entry name" value="Vaccinia Virus protein VP39"/>
    <property type="match status" value="1"/>
</dbReference>
<organism evidence="2 3">
    <name type="scientific">Streptantibioticus cattleyicolor (strain ATCC 35852 / DSM 46488 / JCM 4925 / NBRC 14057 / NRRL 8057)</name>
    <name type="common">Streptomyces cattleya</name>
    <dbReference type="NCBI Taxonomy" id="1003195"/>
    <lineage>
        <taxon>Bacteria</taxon>
        <taxon>Bacillati</taxon>
        <taxon>Actinomycetota</taxon>
        <taxon>Actinomycetes</taxon>
        <taxon>Kitasatosporales</taxon>
        <taxon>Streptomycetaceae</taxon>
        <taxon>Streptantibioticus</taxon>
    </lineage>
</organism>
<keyword evidence="2" id="KW-0489">Methyltransferase</keyword>
<keyword evidence="3" id="KW-1185">Reference proteome</keyword>
<feature type="coiled-coil region" evidence="1">
    <location>
        <begin position="15"/>
        <end position="57"/>
    </location>
</feature>
<dbReference type="EMBL" id="CP003219">
    <property type="protein sequence ID" value="AEW95057.1"/>
    <property type="molecule type" value="Genomic_DNA"/>
</dbReference>
<evidence type="ECO:0000313" key="3">
    <source>
        <dbReference type="Proteomes" id="UP000007842"/>
    </source>
</evidence>
<dbReference type="STRING" id="1003195.SCATT_26860"/>
<gene>
    <name evidence="2" type="ordered locus">SCATT_26860</name>
</gene>
<dbReference type="GO" id="GO:0032259">
    <property type="term" value="P:methylation"/>
    <property type="evidence" value="ECO:0007669"/>
    <property type="project" value="UniProtKB-KW"/>
</dbReference>
<dbReference type="InterPro" id="IPR029063">
    <property type="entry name" value="SAM-dependent_MTases_sf"/>
</dbReference>
<dbReference type="KEGG" id="scy:SCATT_26860"/>
<dbReference type="AlphaFoldDB" id="G8X2E1"/>
<proteinExistence type="predicted"/>
<dbReference type="Proteomes" id="UP000007842">
    <property type="component" value="Chromosome"/>
</dbReference>
<reference evidence="3" key="1">
    <citation type="submission" date="2011-12" db="EMBL/GenBank/DDBJ databases">
        <title>Complete genome sequence of Streptomyces cattleya strain DSM 46488.</title>
        <authorList>
            <person name="Ou H.-Y."/>
            <person name="Li P."/>
            <person name="Zhao C."/>
            <person name="O'Hagan D."/>
            <person name="Deng Z."/>
        </authorList>
    </citation>
    <scope>NUCLEOTIDE SEQUENCE [LARGE SCALE GENOMIC DNA]</scope>
    <source>
        <strain evidence="3">ATCC 35852 / DSM 46488 / JCM 4925 / NBRC 14057 / NRRL 8057</strain>
    </source>
</reference>
<dbReference type="Pfam" id="PF13578">
    <property type="entry name" value="Methyltransf_24"/>
    <property type="match status" value="1"/>
</dbReference>
<dbReference type="PATRIC" id="fig|1003195.29.peg.2691"/>
<protein>
    <submittedName>
        <fullName evidence="2">Putative O-methyltransferase</fullName>
    </submittedName>
</protein>
<accession>G8X2E1</accession>
<dbReference type="HOGENOM" id="CLU_1057374_0_0_11"/>
<dbReference type="SUPFAM" id="SSF53335">
    <property type="entry name" value="S-adenosyl-L-methionine-dependent methyltransferases"/>
    <property type="match status" value="1"/>
</dbReference>
<evidence type="ECO:0000313" key="2">
    <source>
        <dbReference type="EMBL" id="AEW95057.1"/>
    </source>
</evidence>
<evidence type="ECO:0000256" key="1">
    <source>
        <dbReference type="SAM" id="Coils"/>
    </source>
</evidence>